<dbReference type="OrthoDB" id="6117304at2"/>
<dbReference type="Proteomes" id="UP000182350">
    <property type="component" value="Unassembled WGS sequence"/>
</dbReference>
<feature type="signal peptide" evidence="1">
    <location>
        <begin position="1"/>
        <end position="23"/>
    </location>
</feature>
<gene>
    <name evidence="2" type="ORF">SAMN02745752_02722</name>
</gene>
<keyword evidence="3" id="KW-1185">Reference proteome</keyword>
<dbReference type="AlphaFoldDB" id="A0A1K1ZLE0"/>
<name>A0A1K1ZLE0_9GAMM</name>
<dbReference type="EMBL" id="FPJW01000012">
    <property type="protein sequence ID" value="SFX74492.1"/>
    <property type="molecule type" value="Genomic_DNA"/>
</dbReference>
<dbReference type="RefSeq" id="WP_072327044.1">
    <property type="nucleotide sequence ID" value="NZ_FPJW01000012.1"/>
</dbReference>
<sequence length="161" mass="18063">MVFRIKALLIALLLLATGLAATAAEARTSHAFGFDALRYLDQAQDGDQFNLSWQMSTGRRSALVFGVADGDNYQMYEAGFKRYNERYLSGSFYQLGASYWNGDTGYKNDFGLDLRVGYEIPITRWAVVSGAISTLYGIDTPQNKDSYSLVFRPHMSLLIHF</sequence>
<evidence type="ECO:0000313" key="3">
    <source>
        <dbReference type="Proteomes" id="UP000182350"/>
    </source>
</evidence>
<proteinExistence type="predicted"/>
<protein>
    <recommendedName>
        <fullName evidence="4">Outer membrane protein beta-barrel domain-containing protein</fullName>
    </recommendedName>
</protein>
<evidence type="ECO:0000313" key="2">
    <source>
        <dbReference type="EMBL" id="SFX74492.1"/>
    </source>
</evidence>
<feature type="chain" id="PRO_5012250388" description="Outer membrane protein beta-barrel domain-containing protein" evidence="1">
    <location>
        <begin position="24"/>
        <end position="161"/>
    </location>
</feature>
<evidence type="ECO:0000256" key="1">
    <source>
        <dbReference type="SAM" id="SignalP"/>
    </source>
</evidence>
<evidence type="ECO:0008006" key="4">
    <source>
        <dbReference type="Google" id="ProtNLM"/>
    </source>
</evidence>
<keyword evidence="1" id="KW-0732">Signal</keyword>
<reference evidence="2 3" key="1">
    <citation type="submission" date="2016-11" db="EMBL/GenBank/DDBJ databases">
        <authorList>
            <person name="Jaros S."/>
            <person name="Januszkiewicz K."/>
            <person name="Wedrychowicz H."/>
        </authorList>
    </citation>
    <scope>NUCLEOTIDE SEQUENCE [LARGE SCALE GENOMIC DNA]</scope>
    <source>
        <strain evidence="2 3">DSM 21637</strain>
    </source>
</reference>
<organism evidence="2 3">
    <name type="scientific">Marinospirillum alkaliphilum DSM 21637</name>
    <dbReference type="NCBI Taxonomy" id="1122209"/>
    <lineage>
        <taxon>Bacteria</taxon>
        <taxon>Pseudomonadati</taxon>
        <taxon>Pseudomonadota</taxon>
        <taxon>Gammaproteobacteria</taxon>
        <taxon>Oceanospirillales</taxon>
        <taxon>Oceanospirillaceae</taxon>
        <taxon>Marinospirillum</taxon>
    </lineage>
</organism>
<accession>A0A1K1ZLE0</accession>